<accession>A0AAV4CSM7</accession>
<name>A0AAV4CSM7_9GAST</name>
<evidence type="ECO:0000313" key="2">
    <source>
        <dbReference type="Proteomes" id="UP000735302"/>
    </source>
</evidence>
<reference evidence="1 2" key="1">
    <citation type="journal article" date="2021" name="Elife">
        <title>Chloroplast acquisition without the gene transfer in kleptoplastic sea slugs, Plakobranchus ocellatus.</title>
        <authorList>
            <person name="Maeda T."/>
            <person name="Takahashi S."/>
            <person name="Yoshida T."/>
            <person name="Shimamura S."/>
            <person name="Takaki Y."/>
            <person name="Nagai Y."/>
            <person name="Toyoda A."/>
            <person name="Suzuki Y."/>
            <person name="Arimoto A."/>
            <person name="Ishii H."/>
            <person name="Satoh N."/>
            <person name="Nishiyama T."/>
            <person name="Hasebe M."/>
            <person name="Maruyama T."/>
            <person name="Minagawa J."/>
            <person name="Obokata J."/>
            <person name="Shigenobu S."/>
        </authorList>
    </citation>
    <scope>NUCLEOTIDE SEQUENCE [LARGE SCALE GENOMIC DNA]</scope>
</reference>
<proteinExistence type="predicted"/>
<dbReference type="EMBL" id="BLXT01006948">
    <property type="protein sequence ID" value="GFO34894.1"/>
    <property type="molecule type" value="Genomic_DNA"/>
</dbReference>
<keyword evidence="2" id="KW-1185">Reference proteome</keyword>
<dbReference type="Proteomes" id="UP000735302">
    <property type="component" value="Unassembled WGS sequence"/>
</dbReference>
<organism evidence="1 2">
    <name type="scientific">Plakobranchus ocellatus</name>
    <dbReference type="NCBI Taxonomy" id="259542"/>
    <lineage>
        <taxon>Eukaryota</taxon>
        <taxon>Metazoa</taxon>
        <taxon>Spiralia</taxon>
        <taxon>Lophotrochozoa</taxon>
        <taxon>Mollusca</taxon>
        <taxon>Gastropoda</taxon>
        <taxon>Heterobranchia</taxon>
        <taxon>Euthyneura</taxon>
        <taxon>Panpulmonata</taxon>
        <taxon>Sacoglossa</taxon>
        <taxon>Placobranchoidea</taxon>
        <taxon>Plakobranchidae</taxon>
        <taxon>Plakobranchus</taxon>
    </lineage>
</organism>
<gene>
    <name evidence="1" type="ORF">PoB_006139900</name>
</gene>
<evidence type="ECO:0000313" key="1">
    <source>
        <dbReference type="EMBL" id="GFO34894.1"/>
    </source>
</evidence>
<protein>
    <submittedName>
        <fullName evidence="1">Uncharacterized protein</fullName>
    </submittedName>
</protein>
<comment type="caution">
    <text evidence="1">The sequence shown here is derived from an EMBL/GenBank/DDBJ whole genome shotgun (WGS) entry which is preliminary data.</text>
</comment>
<sequence>MRCTSRLKIIPKITHSTSCAVTHAYKSHPRPHTQHNALYHTPQNHTQDHTLNIIRCISSLKILSKTIHSISCAVPYASKPHPRLHTQHHALHLTPQNHTQDCTLNIMRCTSRLKITPKTAHSTSCAAPHTSKPHPRLHTQHHALYLTPQNHTQDCTLNIMRCTQRLKITPKTAHSTSCAVPNASKSHPRPHTHHNALYLTPQNHTQKPYTQHDALYLAPQNHTQDHTLNIMRCTHASNSHPRQYTQHDALYLAPQNHTQDIH</sequence>
<dbReference type="AlphaFoldDB" id="A0AAV4CSM7"/>